<organism evidence="2 3">
    <name type="scientific">Paracoccus isoporae</name>
    <dbReference type="NCBI Taxonomy" id="591205"/>
    <lineage>
        <taxon>Bacteria</taxon>
        <taxon>Pseudomonadati</taxon>
        <taxon>Pseudomonadota</taxon>
        <taxon>Alphaproteobacteria</taxon>
        <taxon>Rhodobacterales</taxon>
        <taxon>Paracoccaceae</taxon>
        <taxon>Paracoccus</taxon>
    </lineage>
</organism>
<dbReference type="RefSeq" id="WP_090523500.1">
    <property type="nucleotide sequence ID" value="NZ_FNAH01000005.1"/>
</dbReference>
<dbReference type="STRING" id="591205.SAMN05421538_105157"/>
<accession>A0A1G7BNN5</accession>
<dbReference type="AlphaFoldDB" id="A0A1G7BNN5"/>
<dbReference type="OrthoDB" id="5148398at2"/>
<dbReference type="Proteomes" id="UP000199344">
    <property type="component" value="Unassembled WGS sequence"/>
</dbReference>
<protein>
    <submittedName>
        <fullName evidence="2">Uncharacterized protein</fullName>
    </submittedName>
</protein>
<evidence type="ECO:0000313" key="2">
    <source>
        <dbReference type="EMBL" id="SDE28771.1"/>
    </source>
</evidence>
<reference evidence="2 3" key="1">
    <citation type="submission" date="2016-10" db="EMBL/GenBank/DDBJ databases">
        <authorList>
            <person name="de Groot N.N."/>
        </authorList>
    </citation>
    <scope>NUCLEOTIDE SEQUENCE [LARGE SCALE GENOMIC DNA]</scope>
    <source>
        <strain evidence="2 3">DSM 22220</strain>
    </source>
</reference>
<evidence type="ECO:0000256" key="1">
    <source>
        <dbReference type="SAM" id="MobiDB-lite"/>
    </source>
</evidence>
<feature type="compositionally biased region" description="Basic and acidic residues" evidence="1">
    <location>
        <begin position="26"/>
        <end position="38"/>
    </location>
</feature>
<sequence>MSDHRNLTREKLAHLIGETEQTLSELKQEMERRDEAAQHRELDRLEEHLDHAENGLRTVRDFFRLLTAELRKSGQS</sequence>
<keyword evidence="3" id="KW-1185">Reference proteome</keyword>
<gene>
    <name evidence="2" type="ORF">SAMN05421538_105157</name>
</gene>
<proteinExistence type="predicted"/>
<feature type="compositionally biased region" description="Basic and acidic residues" evidence="1">
    <location>
        <begin position="1"/>
        <end position="13"/>
    </location>
</feature>
<name>A0A1G7BNN5_9RHOB</name>
<dbReference type="EMBL" id="FNAH01000005">
    <property type="protein sequence ID" value="SDE28771.1"/>
    <property type="molecule type" value="Genomic_DNA"/>
</dbReference>
<evidence type="ECO:0000313" key="3">
    <source>
        <dbReference type="Proteomes" id="UP000199344"/>
    </source>
</evidence>
<feature type="region of interest" description="Disordered" evidence="1">
    <location>
        <begin position="1"/>
        <end position="38"/>
    </location>
</feature>